<accession>A0A6G8FHQ4</accession>
<gene>
    <name evidence="2" type="ORF">G7067_05715</name>
</gene>
<feature type="signal peptide" evidence="1">
    <location>
        <begin position="1"/>
        <end position="30"/>
    </location>
</feature>
<dbReference type="EMBL" id="CP049934">
    <property type="protein sequence ID" value="QIM16026.1"/>
    <property type="molecule type" value="Genomic_DNA"/>
</dbReference>
<dbReference type="Proteomes" id="UP000501387">
    <property type="component" value="Chromosome"/>
</dbReference>
<dbReference type="RefSeq" id="WP_166322640.1">
    <property type="nucleotide sequence ID" value="NZ_CP049934.1"/>
</dbReference>
<evidence type="ECO:0000313" key="2">
    <source>
        <dbReference type="EMBL" id="QIM16026.1"/>
    </source>
</evidence>
<keyword evidence="1" id="KW-0732">Signal</keyword>
<evidence type="ECO:0000313" key="3">
    <source>
        <dbReference type="Proteomes" id="UP000501387"/>
    </source>
</evidence>
<dbReference type="AlphaFoldDB" id="A0A6G8FHQ4"/>
<protein>
    <recommendedName>
        <fullName evidence="4">Tat pathway signal sequence domain protein</fullName>
    </recommendedName>
</protein>
<organism evidence="2 3">
    <name type="scientific">Leucobacter insecticola</name>
    <dbReference type="NCBI Taxonomy" id="2714934"/>
    <lineage>
        <taxon>Bacteria</taxon>
        <taxon>Bacillati</taxon>
        <taxon>Actinomycetota</taxon>
        <taxon>Actinomycetes</taxon>
        <taxon>Micrococcales</taxon>
        <taxon>Microbacteriaceae</taxon>
        <taxon>Leucobacter</taxon>
    </lineage>
</organism>
<name>A0A6G8FHQ4_9MICO</name>
<keyword evidence="3" id="KW-1185">Reference proteome</keyword>
<reference evidence="2 3" key="1">
    <citation type="submission" date="2020-03" db="EMBL/GenBank/DDBJ databases">
        <title>Leucobacter sp. nov., isolated from beetles.</title>
        <authorList>
            <person name="Hyun D.-W."/>
            <person name="Bae J.-W."/>
        </authorList>
    </citation>
    <scope>NUCLEOTIDE SEQUENCE [LARGE SCALE GENOMIC DNA]</scope>
    <source>
        <strain evidence="2 3">HDW9B</strain>
    </source>
</reference>
<feature type="chain" id="PRO_5026070858" description="Tat pathway signal sequence domain protein" evidence="1">
    <location>
        <begin position="31"/>
        <end position="250"/>
    </location>
</feature>
<evidence type="ECO:0008006" key="4">
    <source>
        <dbReference type="Google" id="ProtNLM"/>
    </source>
</evidence>
<proteinExistence type="predicted"/>
<dbReference type="KEGG" id="lins:G7067_05715"/>
<evidence type="ECO:0000256" key="1">
    <source>
        <dbReference type="SAM" id="SignalP"/>
    </source>
</evidence>
<sequence length="250" mass="27735">MKTKRRKSAVVAVGACISLALALTPSIAQATSSSPDVEDELETILPELQEEPPDQSEEGPVESNGATVGEIEIVMLAADGTWVPAADPVEAPASSDISPYLLDLYQWNQCYSFNNSNFVIREFQYRGEFDWYKASFTFGNSSMGYKHISETHGEHWSKVFDNAKAQGWIPSTYAMSSWDDLMWLSANNALTGFEMNYSNVSQKACGSVTLGLYNTKTNKIVYSFRSEAVVSMNNKRLITAFPSRRQNCNT</sequence>